<comment type="caution">
    <text evidence="1">The sequence shown here is derived from an EMBL/GenBank/DDBJ whole genome shotgun (WGS) entry which is preliminary data.</text>
</comment>
<sequence length="91" mass="10004">MGGGGGGDDGRSGDIGRGRCICPSPLSKFNREYKTAFTCSEEFFCMDSSRIYNNHPSESMYVDVKEGDWVLEIGIREAVRSPRLSSTALNM</sequence>
<dbReference type="EMBL" id="JAINDJ010000004">
    <property type="protein sequence ID" value="KAG9450932.1"/>
    <property type="molecule type" value="Genomic_DNA"/>
</dbReference>
<protein>
    <submittedName>
        <fullName evidence="1">Uncharacterized protein</fullName>
    </submittedName>
</protein>
<keyword evidence="2" id="KW-1185">Reference proteome</keyword>
<reference evidence="1 2" key="1">
    <citation type="submission" date="2021-07" db="EMBL/GenBank/DDBJ databases">
        <title>The Aristolochia fimbriata genome: insights into angiosperm evolution, floral development and chemical biosynthesis.</title>
        <authorList>
            <person name="Jiao Y."/>
        </authorList>
    </citation>
    <scope>NUCLEOTIDE SEQUENCE [LARGE SCALE GENOMIC DNA]</scope>
    <source>
        <strain evidence="1">IBCAS-2021</strain>
        <tissue evidence="1">Leaf</tissue>
    </source>
</reference>
<dbReference type="AlphaFoldDB" id="A0AAV7ETG6"/>
<dbReference type="Proteomes" id="UP000825729">
    <property type="component" value="Unassembled WGS sequence"/>
</dbReference>
<name>A0AAV7ETG6_ARIFI</name>
<organism evidence="1 2">
    <name type="scientific">Aristolochia fimbriata</name>
    <name type="common">White veined hardy Dutchman's pipe vine</name>
    <dbReference type="NCBI Taxonomy" id="158543"/>
    <lineage>
        <taxon>Eukaryota</taxon>
        <taxon>Viridiplantae</taxon>
        <taxon>Streptophyta</taxon>
        <taxon>Embryophyta</taxon>
        <taxon>Tracheophyta</taxon>
        <taxon>Spermatophyta</taxon>
        <taxon>Magnoliopsida</taxon>
        <taxon>Magnoliidae</taxon>
        <taxon>Piperales</taxon>
        <taxon>Aristolochiaceae</taxon>
        <taxon>Aristolochia</taxon>
    </lineage>
</organism>
<evidence type="ECO:0000313" key="2">
    <source>
        <dbReference type="Proteomes" id="UP000825729"/>
    </source>
</evidence>
<accession>A0AAV7ETG6</accession>
<evidence type="ECO:0000313" key="1">
    <source>
        <dbReference type="EMBL" id="KAG9450932.1"/>
    </source>
</evidence>
<gene>
    <name evidence="1" type="ORF">H6P81_010897</name>
</gene>
<proteinExistence type="predicted"/>